<dbReference type="Proteomes" id="UP000252415">
    <property type="component" value="Unassembled WGS sequence"/>
</dbReference>
<protein>
    <recommendedName>
        <fullName evidence="3">PhzF family phenazine biosynthesis protein</fullName>
    </recommendedName>
</protein>
<organism evidence="1 2">
    <name type="scientific">Paenibacillus prosopidis</name>
    <dbReference type="NCBI Taxonomy" id="630520"/>
    <lineage>
        <taxon>Bacteria</taxon>
        <taxon>Bacillati</taxon>
        <taxon>Bacillota</taxon>
        <taxon>Bacilli</taxon>
        <taxon>Bacillales</taxon>
        <taxon>Paenibacillaceae</taxon>
        <taxon>Paenibacillus</taxon>
    </lineage>
</organism>
<keyword evidence="2" id="KW-1185">Reference proteome</keyword>
<dbReference type="EMBL" id="QPJD01000002">
    <property type="protein sequence ID" value="RCW50819.1"/>
    <property type="molecule type" value="Genomic_DNA"/>
</dbReference>
<name>A0A368W7I9_9BACL</name>
<accession>A0A368W7I9</accession>
<comment type="caution">
    <text evidence="1">The sequence shown here is derived from an EMBL/GenBank/DDBJ whole genome shotgun (WGS) entry which is preliminary data.</text>
</comment>
<proteinExistence type="predicted"/>
<evidence type="ECO:0008006" key="3">
    <source>
        <dbReference type="Google" id="ProtNLM"/>
    </source>
</evidence>
<evidence type="ECO:0000313" key="2">
    <source>
        <dbReference type="Proteomes" id="UP000252415"/>
    </source>
</evidence>
<sequence length="57" mass="6658">MENIQVFHYDGFSTIPNRGNPAGVVLQADRWKSSCESDETKPEQNGYLYKRYCRVCR</sequence>
<gene>
    <name evidence="1" type="ORF">DFP97_10211</name>
</gene>
<evidence type="ECO:0000313" key="1">
    <source>
        <dbReference type="EMBL" id="RCW50819.1"/>
    </source>
</evidence>
<dbReference type="AlphaFoldDB" id="A0A368W7I9"/>
<reference evidence="1 2" key="1">
    <citation type="submission" date="2018-07" db="EMBL/GenBank/DDBJ databases">
        <title>Genomic Encyclopedia of Type Strains, Phase III (KMG-III): the genomes of soil and plant-associated and newly described type strains.</title>
        <authorList>
            <person name="Whitman W."/>
        </authorList>
    </citation>
    <scope>NUCLEOTIDE SEQUENCE [LARGE SCALE GENOMIC DNA]</scope>
    <source>
        <strain evidence="1 2">CECT 7506</strain>
    </source>
</reference>